<keyword evidence="2" id="KW-1185">Reference proteome</keyword>
<comment type="caution">
    <text evidence="1">The sequence shown here is derived from an EMBL/GenBank/DDBJ whole genome shotgun (WGS) entry which is preliminary data.</text>
</comment>
<dbReference type="Proteomes" id="UP000499080">
    <property type="component" value="Unassembled WGS sequence"/>
</dbReference>
<gene>
    <name evidence="1" type="ORF">AVEN_43381_1</name>
</gene>
<proteinExistence type="predicted"/>
<accession>A0A4Y2RB78</accession>
<organism evidence="1 2">
    <name type="scientific">Araneus ventricosus</name>
    <name type="common">Orbweaver spider</name>
    <name type="synonym">Epeira ventricosa</name>
    <dbReference type="NCBI Taxonomy" id="182803"/>
    <lineage>
        <taxon>Eukaryota</taxon>
        <taxon>Metazoa</taxon>
        <taxon>Ecdysozoa</taxon>
        <taxon>Arthropoda</taxon>
        <taxon>Chelicerata</taxon>
        <taxon>Arachnida</taxon>
        <taxon>Araneae</taxon>
        <taxon>Araneomorphae</taxon>
        <taxon>Entelegynae</taxon>
        <taxon>Araneoidea</taxon>
        <taxon>Araneidae</taxon>
        <taxon>Araneus</taxon>
    </lineage>
</organism>
<evidence type="ECO:0000313" key="1">
    <source>
        <dbReference type="EMBL" id="GBN73052.1"/>
    </source>
</evidence>
<reference evidence="1 2" key="1">
    <citation type="journal article" date="2019" name="Sci. Rep.">
        <title>Orb-weaving spider Araneus ventricosus genome elucidates the spidroin gene catalogue.</title>
        <authorList>
            <person name="Kono N."/>
            <person name="Nakamura H."/>
            <person name="Ohtoshi R."/>
            <person name="Moran D.A.P."/>
            <person name="Shinohara A."/>
            <person name="Yoshida Y."/>
            <person name="Fujiwara M."/>
            <person name="Mori M."/>
            <person name="Tomita M."/>
            <person name="Arakawa K."/>
        </authorList>
    </citation>
    <scope>NUCLEOTIDE SEQUENCE [LARGE SCALE GENOMIC DNA]</scope>
</reference>
<dbReference type="EMBL" id="BGPR01016453">
    <property type="protein sequence ID" value="GBN73052.1"/>
    <property type="molecule type" value="Genomic_DNA"/>
</dbReference>
<sequence>MKECPPRQQSQALWFLQNSPDYEWLMHHAPALLGYDLSSEMGPNSHTTIIVPSGWRERAYLDGRILKPSFRTDGTTRGHAETSRDTFLPDYSIFANENS</sequence>
<protein>
    <submittedName>
        <fullName evidence="1">Uncharacterized protein</fullName>
    </submittedName>
</protein>
<evidence type="ECO:0000313" key="2">
    <source>
        <dbReference type="Proteomes" id="UP000499080"/>
    </source>
</evidence>
<dbReference type="AlphaFoldDB" id="A0A4Y2RB78"/>
<name>A0A4Y2RB78_ARAVE</name>